<dbReference type="InterPro" id="IPR016186">
    <property type="entry name" value="C-type_lectin-like/link_sf"/>
</dbReference>
<evidence type="ECO:0000259" key="4">
    <source>
        <dbReference type="PROSITE" id="PS50041"/>
    </source>
</evidence>
<accession>A0A9Q1ENM2</accession>
<evidence type="ECO:0000313" key="6">
    <source>
        <dbReference type="Proteomes" id="UP001152622"/>
    </source>
</evidence>
<dbReference type="InterPro" id="IPR001304">
    <property type="entry name" value="C-type_lectin-like"/>
</dbReference>
<comment type="caution">
    <text evidence="5">The sequence shown here is derived from an EMBL/GenBank/DDBJ whole genome shotgun (WGS) entry which is preliminary data.</text>
</comment>
<evidence type="ECO:0000256" key="2">
    <source>
        <dbReference type="ARBA" id="ARBA00023157"/>
    </source>
</evidence>
<keyword evidence="3" id="KW-0175">Coiled coil</keyword>
<dbReference type="PROSITE" id="PS50041">
    <property type="entry name" value="C_TYPE_LECTIN_2"/>
    <property type="match status" value="1"/>
</dbReference>
<feature type="domain" description="C-type lectin" evidence="4">
    <location>
        <begin position="150"/>
        <end position="266"/>
    </location>
</feature>
<feature type="coiled-coil region" evidence="3">
    <location>
        <begin position="62"/>
        <end position="138"/>
    </location>
</feature>
<dbReference type="InterPro" id="IPR033989">
    <property type="entry name" value="CD209-like_CTLD"/>
</dbReference>
<dbReference type="SUPFAM" id="SSF56436">
    <property type="entry name" value="C-type lectin-like"/>
    <property type="match status" value="1"/>
</dbReference>
<proteinExistence type="predicted"/>
<dbReference type="Gene3D" id="1.20.5.400">
    <property type="match status" value="1"/>
</dbReference>
<dbReference type="InterPro" id="IPR018378">
    <property type="entry name" value="C-type_lectin_CS"/>
</dbReference>
<name>A0A9Q1ENM2_SYNKA</name>
<dbReference type="Pfam" id="PF00059">
    <property type="entry name" value="Lectin_C"/>
    <property type="match status" value="1"/>
</dbReference>
<evidence type="ECO:0000313" key="5">
    <source>
        <dbReference type="EMBL" id="KAJ8342040.1"/>
    </source>
</evidence>
<protein>
    <recommendedName>
        <fullName evidence="4">C-type lectin domain-containing protein</fullName>
    </recommendedName>
</protein>
<dbReference type="PANTHER" id="PTHR22803">
    <property type="entry name" value="MANNOSE, PHOSPHOLIPASE, LECTIN RECEPTOR RELATED"/>
    <property type="match status" value="1"/>
</dbReference>
<dbReference type="Gene3D" id="3.10.100.10">
    <property type="entry name" value="Mannose-Binding Protein A, subunit A"/>
    <property type="match status" value="1"/>
</dbReference>
<evidence type="ECO:0000256" key="3">
    <source>
        <dbReference type="SAM" id="Coils"/>
    </source>
</evidence>
<dbReference type="InterPro" id="IPR016187">
    <property type="entry name" value="CTDL_fold"/>
</dbReference>
<dbReference type="EMBL" id="JAINUF010000014">
    <property type="protein sequence ID" value="KAJ8342040.1"/>
    <property type="molecule type" value="Genomic_DNA"/>
</dbReference>
<dbReference type="PROSITE" id="PS00615">
    <property type="entry name" value="C_TYPE_LECTIN_1"/>
    <property type="match status" value="1"/>
</dbReference>
<dbReference type="InterPro" id="IPR050111">
    <property type="entry name" value="C-type_lectin/snaclec_domain"/>
</dbReference>
<dbReference type="OrthoDB" id="8950604at2759"/>
<gene>
    <name evidence="5" type="ORF">SKAU_G00319680</name>
</gene>
<dbReference type="SMART" id="SM00034">
    <property type="entry name" value="CLECT"/>
    <property type="match status" value="1"/>
</dbReference>
<keyword evidence="2" id="KW-1015">Disulfide bond</keyword>
<dbReference type="CDD" id="cd03590">
    <property type="entry name" value="CLECT_DC-SIGN_like"/>
    <property type="match status" value="1"/>
</dbReference>
<dbReference type="AlphaFoldDB" id="A0A9Q1ENM2"/>
<reference evidence="5" key="1">
    <citation type="journal article" date="2023" name="Science">
        <title>Genome structures resolve the early diversification of teleost fishes.</title>
        <authorList>
            <person name="Parey E."/>
            <person name="Louis A."/>
            <person name="Montfort J."/>
            <person name="Bouchez O."/>
            <person name="Roques C."/>
            <person name="Iampietro C."/>
            <person name="Lluch J."/>
            <person name="Castinel A."/>
            <person name="Donnadieu C."/>
            <person name="Desvignes T."/>
            <person name="Floi Bucao C."/>
            <person name="Jouanno E."/>
            <person name="Wen M."/>
            <person name="Mejri S."/>
            <person name="Dirks R."/>
            <person name="Jansen H."/>
            <person name="Henkel C."/>
            <person name="Chen W.J."/>
            <person name="Zahm M."/>
            <person name="Cabau C."/>
            <person name="Klopp C."/>
            <person name="Thompson A.W."/>
            <person name="Robinson-Rechavi M."/>
            <person name="Braasch I."/>
            <person name="Lecointre G."/>
            <person name="Bobe J."/>
            <person name="Postlethwait J.H."/>
            <person name="Berthelot C."/>
            <person name="Roest Crollius H."/>
            <person name="Guiguen Y."/>
        </authorList>
    </citation>
    <scope>NUCLEOTIDE SEQUENCE</scope>
    <source>
        <strain evidence="5">WJC10195</strain>
    </source>
</reference>
<sequence>MSDFMDSTSLEFSHRHSRGSRMLDFGMKGARLYKLIAVCLGLLCVLLLTVITAVCIHYNGLVNNTKKTLVALQAEKDQLQTNYSSVTADKDQLQTNYSFVIAEKDQLQTNYSFVIAEKDQLQTNYSTVMRERDKLQNTLVPPCPKDWPEFKSSLYFPSTDTKTWSESRNDCQARGADLVTINNREEQVFLSGFMKTNHFWIGLSDRNKEGDWTWVDGTSLTSGFWKTGEPNDYGSNEDCATSEPQAKPDKNWNDMPCSITRNWVCEKPACQ</sequence>
<organism evidence="5 6">
    <name type="scientific">Synaphobranchus kaupii</name>
    <name type="common">Kaup's arrowtooth eel</name>
    <dbReference type="NCBI Taxonomy" id="118154"/>
    <lineage>
        <taxon>Eukaryota</taxon>
        <taxon>Metazoa</taxon>
        <taxon>Chordata</taxon>
        <taxon>Craniata</taxon>
        <taxon>Vertebrata</taxon>
        <taxon>Euteleostomi</taxon>
        <taxon>Actinopterygii</taxon>
        <taxon>Neopterygii</taxon>
        <taxon>Teleostei</taxon>
        <taxon>Anguilliformes</taxon>
        <taxon>Synaphobranchidae</taxon>
        <taxon>Synaphobranchus</taxon>
    </lineage>
</organism>
<keyword evidence="1" id="KW-0430">Lectin</keyword>
<dbReference type="Proteomes" id="UP001152622">
    <property type="component" value="Chromosome 14"/>
</dbReference>
<evidence type="ECO:0000256" key="1">
    <source>
        <dbReference type="ARBA" id="ARBA00022734"/>
    </source>
</evidence>
<dbReference type="GO" id="GO:0030246">
    <property type="term" value="F:carbohydrate binding"/>
    <property type="evidence" value="ECO:0007669"/>
    <property type="project" value="UniProtKB-KW"/>
</dbReference>
<keyword evidence="6" id="KW-1185">Reference proteome</keyword>